<dbReference type="Pfam" id="PF00395">
    <property type="entry name" value="SLH"/>
    <property type="match status" value="3"/>
</dbReference>
<gene>
    <name evidence="3" type="ORF">J2Z66_003225</name>
</gene>
<accession>A0ABS4IVS4</accession>
<dbReference type="EMBL" id="JAGGLB010000009">
    <property type="protein sequence ID" value="MBP1991618.1"/>
    <property type="molecule type" value="Genomic_DNA"/>
</dbReference>
<dbReference type="InterPro" id="IPR012334">
    <property type="entry name" value="Pectin_lyas_fold"/>
</dbReference>
<evidence type="ECO:0000313" key="4">
    <source>
        <dbReference type="Proteomes" id="UP001519287"/>
    </source>
</evidence>
<organism evidence="3 4">
    <name type="scientific">Paenibacillus eucommiae</name>
    <dbReference type="NCBI Taxonomy" id="1355755"/>
    <lineage>
        <taxon>Bacteria</taxon>
        <taxon>Bacillati</taxon>
        <taxon>Bacillota</taxon>
        <taxon>Bacilli</taxon>
        <taxon>Bacillales</taxon>
        <taxon>Paenibacillaceae</taxon>
        <taxon>Paenibacillus</taxon>
    </lineage>
</organism>
<evidence type="ECO:0000313" key="3">
    <source>
        <dbReference type="EMBL" id="MBP1991618.1"/>
    </source>
</evidence>
<dbReference type="InterPro" id="IPR051465">
    <property type="entry name" value="Cell_Envelope_Struct_Comp"/>
</dbReference>
<sequence>MIYRWGYVRFTLLGLLLIVGACLGFVSSAHAATFSVTTTTVDSADINPGDGICADSNGQCSVRAALMEANELAGADVINIPAGTYTLTLGQLEIKDHVKLVGTSGNPANTYIQAANSAAAATHRVLEINPDLNAAGYDVTIQGLTIRHGKAPDDNGYGGGGIGGDVGDKTLVISNSVIEKNIASGKGFGGGMYMSGSGAGKVQLTDVVFDQNTAGESGSASYGSRGGGLYLEGDMTLEMSNIQVKNNTSYGMGGGMAILSASQASRTVTISSSTITSNKANSKIGGTEGNAGGLYLGTPAAITNTTITNNTSGGDGGGLFLNFFTGSVSLTDVEVTGNSAVSGGGMFINANKAPSLTRTSITGNTGGNVAVNTEGTDMRIAIAPNGVFSQGKTGAHYSVTVQNTGNVKTNGPVTATVTLPSGLTATGLAGTGWACTLETLTCTTSNVLNGKSSYSVIDVTVDVAANAPRTVTSTVQVSGGDELDVSNNAGSHLTTVLSSDASLQGLFLSKGVLNETFASETLVYTADVLYAVNSLRVTPIANESHATIKVNNVTVSSGQPSGLLGLLVSDSNLITVKVTAEDGITEKIYQITVSRAPQSDNANLSDLKVDGTSVADFASGTLTYEWDVPNVTTAVVVTGIAEDETAKVEVTGGSTLVVGENTVTVKVTAEDGTTVQTYTVKVVRAPSSNASLSDLKVDGTSVTGFASGTFEYTLNVANAKTAVVVSGTKADATASVMVVGGSSLIVGENTVTVTVTAEDETTVLTYTVKVVRAASSNANLSDLKVDGTSVTGFLPGTLLYTVNVPNAKTAVVVSGVVADATASVSVAGGSSLAVGNNTVTVTVTAENGTTIQTYTVKVVRAASSNASLSDLTVDGTSVTDFAPGKFEYTLNVANAKTAVVVSGVAADATASINVAGGSSLVVGENTVTVTVTAENGTTVLTYTVKVVRAASSNASLSDLKVDGTSVTGFAPGKFEYTLNVANAKTVVVVSGVAADATASVSVAGGNSLVVGENTVTVTVTAEDGTTIQTYTLKVVRAASSNASLSDLKVDGTSVTGFDSGTLTYTVNVANAKTAVAVTGTAADATASVSVAGGSSLVVGENTVTVTVTAENGTTIQTYTVKVVRAASSNASLSDLKVDGTSVTGFDSGTLTYTVNVANTKTAVVVSGVAADATASVSVAGGSSLVVGENTVTVTVTAENGTTIQTYTVKVFRAASSNASLSDLTVDGTSVTDFAPGTFEYTVNVASAKTAVVVSGVAADATASVSVAGGSSLVVGENTVTVTVTAENGTTIQTYTVKVVRAASSNASLSDLKVDGTSVTGFAPGTFEYTLNVANAKTAVVVSGVAADATASISVTGGNSLVVGENTVTVTVTAENGTTIQTYTVKVVRAASSNASLSDLKVDGTSVTGFDSGTLTYTVNVANAKTAVVVTGTAADATASVVVAGGSSLVVGENTVTVTVTAENGTTIQTYTVKVVRAASSNASLSDLKVDGTSVTGFLPGTLLYTVNVANAKTAVVVTGTAADATASVVVAGGSSLVVGENTVTVTVTAENGTTIQTYTVKVFRAASSNASLSDLKVDGTSVTGFDSGTLTYTVNVANAKTAVVVSGVAADATASVSVAGGSNLTVGENTVTVTVTAENGTTIQTYTVKVFRAASSNASLNDLKVDGTSVTDFAPGTFEYTVNVANAKTAVAVTGTAADATASVSVAGGSSLVVGENTVTVTVTAENGTTIQTYTVKVVRAASSNASLSDLKVDGTSVTGFDSDTLTYTVNVANAKTAVAVTGTAADATASVSVAGGSSLTVGENTVTVTVTAENGTTIQTYTVKVVRAASSNASLSDLKVDGTSVTGFLPGTLLYTVNVANAKTAVVVTGTAADATASVVVAGGSSLVVGENTVTVTVKAEDGTTIQTYIVKVVRAASSNASLNDLKVDGASVTDFAPGTFEYTVNVPNATTAVVVTGTAADATASVTVTGGSSLAVGENAVTVTVKAEDGTTVQTYTVKVVRAKSSDKSFNFTLNVDGTSSDIQWDTGTNSASINVTSAVYSATVTGSVYDSTTQLEINGINVASGQNITIPLEEGLNTVLIKVTAEDLSTEDYMLLITRYGNAELTGLTASGVDLTPPFNLSLLNYRADVPYTLSSTTVTASVYDPNAKVTILGLEVSAGSPSELIQLAVGENIIPVVVTPTFGLPQYYTITITRAESDDTGLSGLIVNNGNGSPIAVTLGADGKYYATVSNSNLDLIVTPQPADPGAGVQVNGLAVDQQGESSLIPLVYGTNEITIVITSQAGTAKTYHLLVTRQQPPSNPGGGGGTGVITPAKVTLSIGDSGRSIELQVQRERTPAGKVIDKIVITPDAMILLMKEAIEKKQGVIRLMLSQLPEDNDQVNVIIPANALHVLEGSGLALSIEKDKVQISLPSHTVAKAVQSKEDLEIRFVPIRKDSEKQEAQKRVLNAQIVTEAAGNGKVVIHGSPMIIEMNLKNQEARLNFSLKGIKIPADPIERSEFLSSLGVYIEHSDGEKELQKGIIKYDELNNPIGIEIVITKFSTFSMLEVQKVVVDTGKHMRWIEGYPDGTFKPTQSITRAEIASILAKAIAKPQPSNSSQRIKFKDVAENHWAADVIAQVQDAGWLGGYPDGSFKPDAPITRAELAAIIVRLKKLEVIESDQSFTDTPGHWAAGYIQAAKAAGLVDGYEDGSFRPDQKLTRAEAVKVMNTLLNRPTPELEKGVWTDVSNKDWFWLEVQSASISFNLTRYEDGSEHAVIIP</sequence>
<evidence type="ECO:0000259" key="2">
    <source>
        <dbReference type="PROSITE" id="PS51272"/>
    </source>
</evidence>
<keyword evidence="4" id="KW-1185">Reference proteome</keyword>
<dbReference type="RefSeq" id="WP_209972345.1">
    <property type="nucleotide sequence ID" value="NZ_JAGGLB010000009.1"/>
</dbReference>
<dbReference type="SMART" id="SM00710">
    <property type="entry name" value="PbH1"/>
    <property type="match status" value="21"/>
</dbReference>
<feature type="signal peptide" evidence="1">
    <location>
        <begin position="1"/>
        <end position="31"/>
    </location>
</feature>
<reference evidence="3 4" key="1">
    <citation type="submission" date="2021-03" db="EMBL/GenBank/DDBJ databases">
        <title>Genomic Encyclopedia of Type Strains, Phase IV (KMG-IV): sequencing the most valuable type-strain genomes for metagenomic binning, comparative biology and taxonomic classification.</title>
        <authorList>
            <person name="Goeker M."/>
        </authorList>
    </citation>
    <scope>NUCLEOTIDE SEQUENCE [LARGE SCALE GENOMIC DNA]</scope>
    <source>
        <strain evidence="3 4">DSM 26048</strain>
    </source>
</reference>
<dbReference type="PANTHER" id="PTHR43308:SF5">
    <property type="entry name" value="S-LAYER PROTEIN _ PEPTIDOGLYCAN ENDO-BETA-N-ACETYLGLUCOSAMINIDASE"/>
    <property type="match status" value="1"/>
</dbReference>
<dbReference type="InterPro" id="IPR001119">
    <property type="entry name" value="SLH_dom"/>
</dbReference>
<evidence type="ECO:0000256" key="1">
    <source>
        <dbReference type="SAM" id="SignalP"/>
    </source>
</evidence>
<keyword evidence="1" id="KW-0732">Signal</keyword>
<feature type="chain" id="PRO_5045798226" description="SLH domain-containing protein" evidence="1">
    <location>
        <begin position="32"/>
        <end position="2762"/>
    </location>
</feature>
<comment type="caution">
    <text evidence="3">The sequence shown here is derived from an EMBL/GenBank/DDBJ whole genome shotgun (WGS) entry which is preliminary data.</text>
</comment>
<proteinExistence type="predicted"/>
<dbReference type="SMART" id="SM00635">
    <property type="entry name" value="BID_2"/>
    <property type="match status" value="9"/>
</dbReference>
<name>A0ABS4IVS4_9BACL</name>
<dbReference type="InterPro" id="IPR006626">
    <property type="entry name" value="PbH1"/>
</dbReference>
<dbReference type="Gene3D" id="2.160.20.10">
    <property type="entry name" value="Single-stranded right-handed beta-helix, Pectin lyase-like"/>
    <property type="match status" value="1"/>
</dbReference>
<feature type="domain" description="SLH" evidence="2">
    <location>
        <begin position="2602"/>
        <end position="2665"/>
    </location>
</feature>
<feature type="domain" description="SLH" evidence="2">
    <location>
        <begin position="2539"/>
        <end position="2600"/>
    </location>
</feature>
<feature type="domain" description="SLH" evidence="2">
    <location>
        <begin position="2666"/>
        <end position="2724"/>
    </location>
</feature>
<dbReference type="InterPro" id="IPR003343">
    <property type="entry name" value="Big_2"/>
</dbReference>
<dbReference type="Pfam" id="PF12733">
    <property type="entry name" value="Cadherin-like"/>
    <property type="match status" value="20"/>
</dbReference>
<dbReference type="SUPFAM" id="SSF51126">
    <property type="entry name" value="Pectin lyase-like"/>
    <property type="match status" value="1"/>
</dbReference>
<protein>
    <recommendedName>
        <fullName evidence="2">SLH domain-containing protein</fullName>
    </recommendedName>
</protein>
<dbReference type="PANTHER" id="PTHR43308">
    <property type="entry name" value="OUTER MEMBRANE PROTEIN ALPHA-RELATED"/>
    <property type="match status" value="1"/>
</dbReference>
<dbReference type="InterPro" id="IPR025883">
    <property type="entry name" value="Cadherin-like_domain"/>
</dbReference>
<dbReference type="InterPro" id="IPR011050">
    <property type="entry name" value="Pectin_lyase_fold/virulence"/>
</dbReference>
<dbReference type="Proteomes" id="UP001519287">
    <property type="component" value="Unassembled WGS sequence"/>
</dbReference>
<dbReference type="PROSITE" id="PS51257">
    <property type="entry name" value="PROKAR_LIPOPROTEIN"/>
    <property type="match status" value="1"/>
</dbReference>
<dbReference type="PROSITE" id="PS51272">
    <property type="entry name" value="SLH"/>
    <property type="match status" value="3"/>
</dbReference>